<evidence type="ECO:0000313" key="1">
    <source>
        <dbReference type="EMBL" id="MDY0410080.1"/>
    </source>
</evidence>
<proteinExistence type="predicted"/>
<dbReference type="EMBL" id="JAWDIQ010000003">
    <property type="protein sequence ID" value="MDY0410080.1"/>
    <property type="molecule type" value="Genomic_DNA"/>
</dbReference>
<gene>
    <name evidence="1" type="ORF">RWD45_17880</name>
</gene>
<comment type="caution">
    <text evidence="1">The sequence shown here is derived from an EMBL/GenBank/DDBJ whole genome shotgun (WGS) entry which is preliminary data.</text>
</comment>
<sequence>MNELTVIFVIFEGLLSDIYLQDEDKQKFIFRISRLDNEGKRLDMASFSIDTGDMNSLVIF</sequence>
<name>A0ABU5CXB2_9BACI</name>
<keyword evidence="2" id="KW-1185">Reference proteome</keyword>
<dbReference type="Proteomes" id="UP001275315">
    <property type="component" value="Unassembled WGS sequence"/>
</dbReference>
<accession>A0ABU5CXB2</accession>
<dbReference type="RefSeq" id="WP_320380941.1">
    <property type="nucleotide sequence ID" value="NZ_JAWDIQ010000003.1"/>
</dbReference>
<reference evidence="1 2" key="1">
    <citation type="submission" date="2023-10" db="EMBL/GenBank/DDBJ databases">
        <title>Virgibacillus soli CC-YMP-6 genome.</title>
        <authorList>
            <person name="Miliotis G."/>
            <person name="Sengupta P."/>
            <person name="Hameed A."/>
            <person name="Chuvochina M."/>
            <person name="Mcdonagh F."/>
            <person name="Simpson A.C."/>
            <person name="Singh N.K."/>
            <person name="Rekha P.D."/>
            <person name="Raman K."/>
            <person name="Hugenholtz P."/>
            <person name="Venkateswaran K."/>
        </authorList>
    </citation>
    <scope>NUCLEOTIDE SEQUENCE [LARGE SCALE GENOMIC DNA]</scope>
    <source>
        <strain evidence="1 2">CC-YMP-6</strain>
    </source>
</reference>
<organism evidence="1 2">
    <name type="scientific">Paracerasibacillus soli</name>
    <dbReference type="NCBI Taxonomy" id="480284"/>
    <lineage>
        <taxon>Bacteria</taxon>
        <taxon>Bacillati</taxon>
        <taxon>Bacillota</taxon>
        <taxon>Bacilli</taxon>
        <taxon>Bacillales</taxon>
        <taxon>Bacillaceae</taxon>
        <taxon>Paracerasibacillus</taxon>
    </lineage>
</organism>
<evidence type="ECO:0000313" key="2">
    <source>
        <dbReference type="Proteomes" id="UP001275315"/>
    </source>
</evidence>
<protein>
    <submittedName>
        <fullName evidence="1">Uncharacterized protein</fullName>
    </submittedName>
</protein>